<sequence length="84" mass="9654">MSMWTGIVLIVLIASVAQILRARYRARSGIIADKQGNETYVGRDDGEKDREIAELRERVKVLERIATDPARRTADEIEKLRDER</sequence>
<dbReference type="HOGENOM" id="CLU_186160_1_0_5"/>
<dbReference type="AlphaFoldDB" id="Q2NC29"/>
<dbReference type="EMBL" id="CP000157">
    <property type="protein sequence ID" value="ABC62762.1"/>
    <property type="molecule type" value="Genomic_DNA"/>
</dbReference>
<organism evidence="1 2">
    <name type="scientific">Erythrobacter litoralis (strain HTCC2594)</name>
    <dbReference type="NCBI Taxonomy" id="314225"/>
    <lineage>
        <taxon>Bacteria</taxon>
        <taxon>Pseudomonadati</taxon>
        <taxon>Pseudomonadota</taxon>
        <taxon>Alphaproteobacteria</taxon>
        <taxon>Sphingomonadales</taxon>
        <taxon>Erythrobacteraceae</taxon>
        <taxon>Erythrobacter/Porphyrobacter group</taxon>
        <taxon>Erythrobacter</taxon>
    </lineage>
</organism>
<evidence type="ECO:0000313" key="1">
    <source>
        <dbReference type="EMBL" id="ABC62762.1"/>
    </source>
</evidence>
<dbReference type="Proteomes" id="UP000008808">
    <property type="component" value="Chromosome"/>
</dbReference>
<name>Q2NC29_ERYLH</name>
<dbReference type="RefSeq" id="WP_011413638.1">
    <property type="nucleotide sequence ID" value="NC_007722.1"/>
</dbReference>
<gene>
    <name evidence="1" type="ordered locus">ELI_03350</name>
</gene>
<evidence type="ECO:0000313" key="2">
    <source>
        <dbReference type="Proteomes" id="UP000008808"/>
    </source>
</evidence>
<dbReference type="STRING" id="314225.ELI_03350"/>
<dbReference type="OrthoDB" id="7579171at2"/>
<protein>
    <submittedName>
        <fullName evidence="1">Uncharacterized protein</fullName>
    </submittedName>
</protein>
<accession>Q2NC29</accession>
<dbReference type="KEGG" id="eli:ELI_03350"/>
<dbReference type="eggNOG" id="ENOG5032Z25">
    <property type="taxonomic scope" value="Bacteria"/>
</dbReference>
<keyword evidence="2" id="KW-1185">Reference proteome</keyword>
<proteinExistence type="predicted"/>
<reference evidence="2" key="1">
    <citation type="journal article" date="2009" name="J. Bacteriol.">
        <title>Complete genome sequence of Erythrobacter litoralis HTCC2594.</title>
        <authorList>
            <person name="Oh H.M."/>
            <person name="Giovannoni S.J."/>
            <person name="Ferriera S."/>
            <person name="Johnson J."/>
            <person name="Cho J.C."/>
        </authorList>
    </citation>
    <scope>NUCLEOTIDE SEQUENCE [LARGE SCALE GENOMIC DNA]</scope>
    <source>
        <strain evidence="2">HTCC2594</strain>
    </source>
</reference>